<evidence type="ECO:0000256" key="1">
    <source>
        <dbReference type="SAM" id="MobiDB-lite"/>
    </source>
</evidence>
<gene>
    <name evidence="2" type="ORF">SVA_3587</name>
</gene>
<dbReference type="EMBL" id="AP014936">
    <property type="protein sequence ID" value="BAU50123.1"/>
    <property type="molecule type" value="Genomic_DNA"/>
</dbReference>
<dbReference type="AlphaFoldDB" id="A0A1C7AFK3"/>
<dbReference type="RefSeq" id="WP_096462449.1">
    <property type="nucleotide sequence ID" value="NZ_AP014936.1"/>
</dbReference>
<protein>
    <submittedName>
        <fullName evidence="2">Uncharacterized protein</fullName>
    </submittedName>
</protein>
<dbReference type="KEGG" id="sva:SVA_3587"/>
<proteinExistence type="predicted"/>
<feature type="region of interest" description="Disordered" evidence="1">
    <location>
        <begin position="48"/>
        <end position="70"/>
    </location>
</feature>
<organism evidence="2 3">
    <name type="scientific">Sulfurifustis variabilis</name>
    <dbReference type="NCBI Taxonomy" id="1675686"/>
    <lineage>
        <taxon>Bacteria</taxon>
        <taxon>Pseudomonadati</taxon>
        <taxon>Pseudomonadota</taxon>
        <taxon>Gammaproteobacteria</taxon>
        <taxon>Acidiferrobacterales</taxon>
        <taxon>Acidiferrobacteraceae</taxon>
        <taxon>Sulfurifustis</taxon>
    </lineage>
</organism>
<reference evidence="2 3" key="1">
    <citation type="submission" date="2015-08" db="EMBL/GenBank/DDBJ databases">
        <title>Complete genome sequence of Sulfurifustis variabilis.</title>
        <authorList>
            <person name="Miura A."/>
            <person name="Kojima H."/>
            <person name="Fukui M."/>
        </authorList>
    </citation>
    <scope>NUCLEOTIDE SEQUENCE [LARGE SCALE GENOMIC DNA]</scope>
    <source>
        <strain evidence="3">skN76</strain>
    </source>
</reference>
<sequence length="70" mass="7969">MRIETTDPITGNTITNPDGYPFVVEGSGANAPKIYFESEDSRNAHLEIELEHPDKDLPNRDNPARMREER</sequence>
<dbReference type="Proteomes" id="UP000218899">
    <property type="component" value="Chromosome"/>
</dbReference>
<dbReference type="OrthoDB" id="5624992at2"/>
<evidence type="ECO:0000313" key="2">
    <source>
        <dbReference type="EMBL" id="BAU50123.1"/>
    </source>
</evidence>
<accession>A0A1C7AFK3</accession>
<keyword evidence="3" id="KW-1185">Reference proteome</keyword>
<name>A0A1C7AFK3_9GAMM</name>
<evidence type="ECO:0000313" key="3">
    <source>
        <dbReference type="Proteomes" id="UP000218899"/>
    </source>
</evidence>